<dbReference type="InterPro" id="IPR029102">
    <property type="entry name" value="Ntox4"/>
</dbReference>
<dbReference type="EMBL" id="BAABHQ010000008">
    <property type="protein sequence ID" value="GAA4878632.1"/>
    <property type="molecule type" value="Genomic_DNA"/>
</dbReference>
<evidence type="ECO:0000313" key="3">
    <source>
        <dbReference type="Proteomes" id="UP001500457"/>
    </source>
</evidence>
<dbReference type="RefSeq" id="WP_274232304.1">
    <property type="nucleotide sequence ID" value="NZ_BAABHQ010000008.1"/>
</dbReference>
<dbReference type="Proteomes" id="UP001500457">
    <property type="component" value="Unassembled WGS sequence"/>
</dbReference>
<accession>A0ABP9EQR3</accession>
<proteinExistence type="predicted"/>
<name>A0ABP9EQR3_9PSEU</name>
<keyword evidence="3" id="KW-1185">Reference proteome</keyword>
<evidence type="ECO:0000259" key="1">
    <source>
        <dbReference type="Pfam" id="PF15541"/>
    </source>
</evidence>
<reference evidence="3" key="1">
    <citation type="journal article" date="2019" name="Int. J. Syst. Evol. Microbiol.">
        <title>The Global Catalogue of Microorganisms (GCM) 10K type strain sequencing project: providing services to taxonomists for standard genome sequencing and annotation.</title>
        <authorList>
            <consortium name="The Broad Institute Genomics Platform"/>
            <consortium name="The Broad Institute Genome Sequencing Center for Infectious Disease"/>
            <person name="Wu L."/>
            <person name="Ma J."/>
        </authorList>
    </citation>
    <scope>NUCLEOTIDE SEQUENCE [LARGE SCALE GENOMIC DNA]</scope>
    <source>
        <strain evidence="3">JCM 17983</strain>
    </source>
</reference>
<comment type="caution">
    <text evidence="2">The sequence shown here is derived from an EMBL/GenBank/DDBJ whole genome shotgun (WGS) entry which is preliminary data.</text>
</comment>
<gene>
    <name evidence="2" type="ORF">GCM10023203_31440</name>
</gene>
<organism evidence="2 3">
    <name type="scientific">Actinomycetospora straminea</name>
    <dbReference type="NCBI Taxonomy" id="663607"/>
    <lineage>
        <taxon>Bacteria</taxon>
        <taxon>Bacillati</taxon>
        <taxon>Actinomycetota</taxon>
        <taxon>Actinomycetes</taxon>
        <taxon>Pseudonocardiales</taxon>
        <taxon>Pseudonocardiaceae</taxon>
        <taxon>Actinomycetospora</taxon>
    </lineage>
</organism>
<evidence type="ECO:0000313" key="2">
    <source>
        <dbReference type="EMBL" id="GAA4878632.1"/>
    </source>
</evidence>
<feature type="domain" description="Bacterial toxin 4" evidence="1">
    <location>
        <begin position="354"/>
        <end position="443"/>
    </location>
</feature>
<protein>
    <recommendedName>
        <fullName evidence="1">Bacterial toxin 4 domain-containing protein</fullName>
    </recommendedName>
</protein>
<dbReference type="Pfam" id="PF15541">
    <property type="entry name" value="Ntox4"/>
    <property type="match status" value="1"/>
</dbReference>
<sequence length="476" mass="51976">MTIGAAALQPAIRAWARRQARTLNALERALEIVYRDRPGIRTLDELTTSLLLAVMRRHEATVDGALHQIDDVMARLMEDVDRLRTAAAQGRPPTMREADLHVLAEALAEMVSFQDRVQSMLDTDPTRVQEILRDIVGAQPSPVPRPPIQGAPTLVESRRRGAEVLRWAEEVLAAHAAGRTLEVNPVRVRPHPRLIERLERMREAMAAYRSTTHSDPVAAHEAAEELRRMVAEANETLRLFGDRFEVRTTGDRVVPTRPDPAAAAGTVDADLLAVRHALTAERVHAPAGELFGVLTVAEPTVRADGVLGEPLARDLPDVGLEKHLPTPDDIRGLPTDPPWLAARLADLLTSAGHEWERAHLIGPGFGAELFEGITLAPRGVNQIAQNRGIEGFLRHAAETVGGDVRVAAEVHSRRLAIPLAGGTFEHIDVMESVHYRVPVQDGPPLIYDIYVNPDGSWHVEHNLPAGVLDIPTGGSG</sequence>